<dbReference type="Pfam" id="PF00079">
    <property type="entry name" value="Serpin"/>
    <property type="match status" value="1"/>
</dbReference>
<evidence type="ECO:0000313" key="4">
    <source>
        <dbReference type="Proteomes" id="UP000288216"/>
    </source>
</evidence>
<dbReference type="InterPro" id="IPR042178">
    <property type="entry name" value="Serpin_sf_1"/>
</dbReference>
<evidence type="ECO:0000259" key="2">
    <source>
        <dbReference type="SMART" id="SM00093"/>
    </source>
</evidence>
<organism evidence="3 4">
    <name type="scientific">Scyliorhinus torazame</name>
    <name type="common">Cloudy catshark</name>
    <name type="synonym">Catulus torazame</name>
    <dbReference type="NCBI Taxonomy" id="75743"/>
    <lineage>
        <taxon>Eukaryota</taxon>
        <taxon>Metazoa</taxon>
        <taxon>Chordata</taxon>
        <taxon>Craniata</taxon>
        <taxon>Vertebrata</taxon>
        <taxon>Chondrichthyes</taxon>
        <taxon>Elasmobranchii</taxon>
        <taxon>Galeomorphii</taxon>
        <taxon>Galeoidea</taxon>
        <taxon>Carcharhiniformes</taxon>
        <taxon>Scyliorhinidae</taxon>
        <taxon>Scyliorhinus</taxon>
    </lineage>
</organism>
<dbReference type="InterPro" id="IPR000215">
    <property type="entry name" value="Serpin_fam"/>
</dbReference>
<dbReference type="STRING" id="75743.A0A401PRA2"/>
<keyword evidence="4" id="KW-1185">Reference proteome</keyword>
<dbReference type="PROSITE" id="PS00284">
    <property type="entry name" value="SERPIN"/>
    <property type="match status" value="1"/>
</dbReference>
<dbReference type="Gene3D" id="3.30.497.10">
    <property type="entry name" value="Antithrombin, subunit I, domain 2"/>
    <property type="match status" value="1"/>
</dbReference>
<reference evidence="3 4" key="1">
    <citation type="journal article" date="2018" name="Nat. Ecol. Evol.">
        <title>Shark genomes provide insights into elasmobranch evolution and the origin of vertebrates.</title>
        <authorList>
            <person name="Hara Y"/>
            <person name="Yamaguchi K"/>
            <person name="Onimaru K"/>
            <person name="Kadota M"/>
            <person name="Koyanagi M"/>
            <person name="Keeley SD"/>
            <person name="Tatsumi K"/>
            <person name="Tanaka K"/>
            <person name="Motone F"/>
            <person name="Kageyama Y"/>
            <person name="Nozu R"/>
            <person name="Adachi N"/>
            <person name="Nishimura O"/>
            <person name="Nakagawa R"/>
            <person name="Tanegashima C"/>
            <person name="Kiyatake I"/>
            <person name="Matsumoto R"/>
            <person name="Murakumo K"/>
            <person name="Nishida K"/>
            <person name="Terakita A"/>
            <person name="Kuratani S"/>
            <person name="Sato K"/>
            <person name="Hyodo S Kuraku.S."/>
        </authorList>
    </citation>
    <scope>NUCLEOTIDE SEQUENCE [LARGE SCALE GENOMIC DNA]</scope>
</reference>
<gene>
    <name evidence="3" type="ORF">scyTo_0016459</name>
</gene>
<dbReference type="InterPro" id="IPR042185">
    <property type="entry name" value="Serpin_sf_2"/>
</dbReference>
<comment type="caution">
    <text evidence="3">The sequence shown here is derived from an EMBL/GenBank/DDBJ whole genome shotgun (WGS) entry which is preliminary data.</text>
</comment>
<accession>A0A401PRA2</accession>
<evidence type="ECO:0000256" key="1">
    <source>
        <dbReference type="RuleBase" id="RU000411"/>
    </source>
</evidence>
<dbReference type="PANTHER" id="PTHR11461">
    <property type="entry name" value="SERINE PROTEASE INHIBITOR, SERPIN"/>
    <property type="match status" value="1"/>
</dbReference>
<dbReference type="SMART" id="SM00093">
    <property type="entry name" value="SERPIN"/>
    <property type="match status" value="1"/>
</dbReference>
<dbReference type="AlphaFoldDB" id="A0A401PRA2"/>
<dbReference type="Proteomes" id="UP000288216">
    <property type="component" value="Unassembled WGS sequence"/>
</dbReference>
<name>A0A401PRA2_SCYTO</name>
<dbReference type="OMA" id="WKTRSQC"/>
<proteinExistence type="inferred from homology"/>
<sequence>MIQKQDVPRQIKSKRTTPEKEWVATRLSMRWIFSLLWMGALLEWGTTNRPYIHPFKLFACNQTEFQEEIVQNNSFLPEQSPVNMSGEWWKDEELWKRSHIKVFTLITLQKSLAKIWFATLGSVEGSGVTLLSPFQLYGSLAAISLGSGGTTAQSFRDHLGLVESECIGDQHSWIMRWQSRLLHHEVLTRQEGSLSTSSWLIFRKGMQLRKSFRWELWWFHPEVQLMAANINSSHSDEEAINSYIRNASAGRVSNLVTGLSPNTNLVLASYIHFKGQWKTRSQCPGSEFEDFFNDDESKVQVSMMTWCGKLQYMIDPKYTLIQLPLNGTAYMMVIQPVQSDKLQEIESTLDVEGITLKTEIVKLVMPRIKWDSTYDVKELYRRMRLPDMLGGHANFSRLSNVQELTPDQVKQRVIFEVGEDEEKLTPAGDVPFSNSTITTEIRIDKPFFFQVHELRSKQLLFLGRVEKLH</sequence>
<dbReference type="SUPFAM" id="SSF56574">
    <property type="entry name" value="Serpins"/>
    <property type="match status" value="1"/>
</dbReference>
<dbReference type="Gene3D" id="2.30.39.10">
    <property type="entry name" value="Alpha-1-antitrypsin, domain 1"/>
    <property type="match status" value="1"/>
</dbReference>
<protein>
    <recommendedName>
        <fullName evidence="2">Serpin domain-containing protein</fullName>
    </recommendedName>
</protein>
<comment type="similarity">
    <text evidence="1">Belongs to the serpin family.</text>
</comment>
<dbReference type="EMBL" id="BFAA01009946">
    <property type="protein sequence ID" value="GCB75658.1"/>
    <property type="molecule type" value="Genomic_DNA"/>
</dbReference>
<dbReference type="GO" id="GO:0005615">
    <property type="term" value="C:extracellular space"/>
    <property type="evidence" value="ECO:0007669"/>
    <property type="project" value="InterPro"/>
</dbReference>
<dbReference type="PANTHER" id="PTHR11461:SF13">
    <property type="entry name" value="ANGIOTENSINOGEN"/>
    <property type="match status" value="1"/>
</dbReference>
<dbReference type="GO" id="GO:0042981">
    <property type="term" value="P:regulation of apoptotic process"/>
    <property type="evidence" value="ECO:0007669"/>
    <property type="project" value="TreeGrafter"/>
</dbReference>
<evidence type="ECO:0000313" key="3">
    <source>
        <dbReference type="EMBL" id="GCB75658.1"/>
    </source>
</evidence>
<dbReference type="InterPro" id="IPR023796">
    <property type="entry name" value="Serpin_dom"/>
</dbReference>
<dbReference type="InterPro" id="IPR023795">
    <property type="entry name" value="Serpin_CS"/>
</dbReference>
<dbReference type="InterPro" id="IPR036186">
    <property type="entry name" value="Serpin_sf"/>
</dbReference>
<feature type="domain" description="Serpin" evidence="2">
    <location>
        <begin position="117"/>
        <end position="468"/>
    </location>
</feature>
<dbReference type="GO" id="GO:0004867">
    <property type="term" value="F:serine-type endopeptidase inhibitor activity"/>
    <property type="evidence" value="ECO:0007669"/>
    <property type="project" value="InterPro"/>
</dbReference>
<dbReference type="OrthoDB" id="7817921at2759"/>